<dbReference type="OrthoDB" id="6375767at2759"/>
<name>A0A2G5B5Z0_COERN</name>
<dbReference type="PANTHER" id="PTHR11977">
    <property type="entry name" value="VILLIN"/>
    <property type="match status" value="1"/>
</dbReference>
<dbReference type="GO" id="GO:0051015">
    <property type="term" value="F:actin filament binding"/>
    <property type="evidence" value="ECO:0007669"/>
    <property type="project" value="InterPro"/>
</dbReference>
<evidence type="ECO:0000256" key="2">
    <source>
        <dbReference type="SAM" id="MobiDB-lite"/>
    </source>
</evidence>
<sequence>MRRSPTRKGDQASVVASSEHIEGNTNFINRREFTRRRGNDENYIDTLSEDTSIEAQNTLARCLRSLSINPQPETVTSDRHRSSSSHPDFKTDIKSKFITGSSTRDSLAANAKMDVSPKAFCKEEHFSSLSSTTDALLLENVAENSTTIVAEIVPENRLSEISTKMPDVVQTPTDSPIMSFSVTAALARAPIRTDPRQLPATNPEKPTTILDTKVLDCGAGIIKPFHTPKSSTQRALRVSPPVCVAHNVTTNKYNRVRRRSPLCHDVLDFMLEGASTSSQESLLICSAMAKDGKPNSCQERSVTGSRQMSRAARTETYAPHSSNSLQCTLTAAVIATDTDQAHSDYARLADTAHLAQTTAYRASISNGTCIGHSVNSHATIQGSGLVRKPSELSDISGISDDDGTSDGNDSDSSADFVSDNGFDGQCDMLSLTASAKSTAECSRSVSCKSSASRDSSVTSEGSTTTTTSTEPSLSWWRRHFRTTRSKLPTQPQDPVLSGSLLRRSTIGGHPEALKSTNWSSLPPENNRTTFSNNPKARAPILTRLRRTMSSKSVAIKLLTPESKKRHMVSPTAATSSQSKLPRSSLMSLSHKLPEEHVKPVAAGATVSSNVTPERVDTSDCLSTTNYRTEDGFNLRWKMLMCKGTADLHVVSVPTNISSMNHKDTFLLYPCLLRNQGMRQTSTDMEYLSVEERASVKHSSKRNTDIHTSTRDSALLDREEYKNKTCKSVCSLASHVVYVWLGTHSSAIKRDAITRVAIEIRDREMTGRAAIVIVDETAAADSARKKFFAQLYSAQNGSHVSLPGEMSTIYSQITPLSRAGNDMNFERALQRRKVMYGFWEAIPPATIISTGKYVNAAALLKVPMGGVVVLDTWSDVFVWWRDEPCSTAVRKCAIDFASMLVKDACIPPRPESASIWHEVHGSEHVIFKTKFSDWPFVFASSMGTAEVVDYIEPNPDSAMPSITLPVRSVSYSVQPLAVI</sequence>
<dbReference type="GO" id="GO:0051016">
    <property type="term" value="P:barbed-end actin filament capping"/>
    <property type="evidence" value="ECO:0007669"/>
    <property type="project" value="TreeGrafter"/>
</dbReference>
<evidence type="ECO:0000313" key="3">
    <source>
        <dbReference type="EMBL" id="PIA14412.1"/>
    </source>
</evidence>
<dbReference type="GO" id="GO:0015629">
    <property type="term" value="C:actin cytoskeleton"/>
    <property type="evidence" value="ECO:0007669"/>
    <property type="project" value="TreeGrafter"/>
</dbReference>
<feature type="region of interest" description="Disordered" evidence="2">
    <location>
        <begin position="563"/>
        <end position="583"/>
    </location>
</feature>
<organism evidence="3 4">
    <name type="scientific">Coemansia reversa (strain ATCC 12441 / NRRL 1564)</name>
    <dbReference type="NCBI Taxonomy" id="763665"/>
    <lineage>
        <taxon>Eukaryota</taxon>
        <taxon>Fungi</taxon>
        <taxon>Fungi incertae sedis</taxon>
        <taxon>Zoopagomycota</taxon>
        <taxon>Kickxellomycotina</taxon>
        <taxon>Kickxellomycetes</taxon>
        <taxon>Kickxellales</taxon>
        <taxon>Kickxellaceae</taxon>
        <taxon>Coemansia</taxon>
    </lineage>
</organism>
<dbReference type="GO" id="GO:0005737">
    <property type="term" value="C:cytoplasm"/>
    <property type="evidence" value="ECO:0007669"/>
    <property type="project" value="TreeGrafter"/>
</dbReference>
<dbReference type="GO" id="GO:0051014">
    <property type="term" value="P:actin filament severing"/>
    <property type="evidence" value="ECO:0007669"/>
    <property type="project" value="TreeGrafter"/>
</dbReference>
<evidence type="ECO:0000313" key="4">
    <source>
        <dbReference type="Proteomes" id="UP000242474"/>
    </source>
</evidence>
<proteinExistence type="predicted"/>
<gene>
    <name evidence="3" type="ORF">COEREDRAFT_82702</name>
</gene>
<keyword evidence="1" id="KW-0677">Repeat</keyword>
<accession>A0A2G5B5Z0</accession>
<dbReference type="Gene3D" id="3.40.20.10">
    <property type="entry name" value="Severin"/>
    <property type="match status" value="2"/>
</dbReference>
<dbReference type="SUPFAM" id="SSF55753">
    <property type="entry name" value="Actin depolymerizing proteins"/>
    <property type="match status" value="2"/>
</dbReference>
<feature type="compositionally biased region" description="Basic and acidic residues" evidence="2">
    <location>
        <begin position="76"/>
        <end position="91"/>
    </location>
</feature>
<feature type="compositionally biased region" description="Polar residues" evidence="2">
    <location>
        <begin position="571"/>
        <end position="583"/>
    </location>
</feature>
<dbReference type="InterPro" id="IPR007122">
    <property type="entry name" value="Villin/Gelsolin"/>
</dbReference>
<protein>
    <recommendedName>
        <fullName evidence="5">Gelsolin-like domain-containing protein</fullName>
    </recommendedName>
</protein>
<dbReference type="GO" id="GO:0008154">
    <property type="term" value="P:actin polymerization or depolymerization"/>
    <property type="evidence" value="ECO:0007669"/>
    <property type="project" value="TreeGrafter"/>
</dbReference>
<dbReference type="PANTHER" id="PTHR11977:SF51">
    <property type="entry name" value="PROTEIN FLIGHTLESS-1 HOMOLOG"/>
    <property type="match status" value="1"/>
</dbReference>
<feature type="region of interest" description="Disordered" evidence="2">
    <location>
        <begin position="507"/>
        <end position="534"/>
    </location>
</feature>
<feature type="region of interest" description="Disordered" evidence="2">
    <location>
        <begin position="70"/>
        <end position="91"/>
    </location>
</feature>
<keyword evidence="4" id="KW-1185">Reference proteome</keyword>
<reference evidence="3 4" key="1">
    <citation type="journal article" date="2015" name="Genome Biol. Evol.">
        <title>Phylogenomic analyses indicate that early fungi evolved digesting cell walls of algal ancestors of land plants.</title>
        <authorList>
            <person name="Chang Y."/>
            <person name="Wang S."/>
            <person name="Sekimoto S."/>
            <person name="Aerts A.L."/>
            <person name="Choi C."/>
            <person name="Clum A."/>
            <person name="LaButti K.M."/>
            <person name="Lindquist E.A."/>
            <person name="Yee Ngan C."/>
            <person name="Ohm R.A."/>
            <person name="Salamov A.A."/>
            <person name="Grigoriev I.V."/>
            <person name="Spatafora J.W."/>
            <person name="Berbee M.L."/>
        </authorList>
    </citation>
    <scope>NUCLEOTIDE SEQUENCE [LARGE SCALE GENOMIC DNA]</scope>
    <source>
        <strain evidence="3 4">NRRL 1564</strain>
    </source>
</reference>
<dbReference type="AlphaFoldDB" id="A0A2G5B5Z0"/>
<feature type="region of interest" description="Disordered" evidence="2">
    <location>
        <begin position="386"/>
        <end position="416"/>
    </location>
</feature>
<dbReference type="EMBL" id="KZ303517">
    <property type="protein sequence ID" value="PIA14412.1"/>
    <property type="molecule type" value="Genomic_DNA"/>
</dbReference>
<feature type="region of interest" description="Disordered" evidence="2">
    <location>
        <begin position="449"/>
        <end position="472"/>
    </location>
</feature>
<evidence type="ECO:0008006" key="5">
    <source>
        <dbReference type="Google" id="ProtNLM"/>
    </source>
</evidence>
<feature type="compositionally biased region" description="Polar residues" evidence="2">
    <location>
        <begin position="514"/>
        <end position="534"/>
    </location>
</feature>
<dbReference type="GO" id="GO:0005546">
    <property type="term" value="F:phosphatidylinositol-4,5-bisphosphate binding"/>
    <property type="evidence" value="ECO:0007669"/>
    <property type="project" value="TreeGrafter"/>
</dbReference>
<evidence type="ECO:0000256" key="1">
    <source>
        <dbReference type="ARBA" id="ARBA00022737"/>
    </source>
</evidence>
<dbReference type="Proteomes" id="UP000242474">
    <property type="component" value="Unassembled WGS sequence"/>
</dbReference>
<dbReference type="InterPro" id="IPR029006">
    <property type="entry name" value="ADF-H/Gelsolin-like_dom_sf"/>
</dbReference>